<dbReference type="Gene3D" id="3.40.50.150">
    <property type="entry name" value="Vaccinia Virus protein VP39"/>
    <property type="match status" value="1"/>
</dbReference>
<dbReference type="InterPro" id="IPR020598">
    <property type="entry name" value="rRNA_Ade_methylase_Trfase_N"/>
</dbReference>
<comment type="catalytic activity">
    <reaction evidence="7">
        <text>adenosine(1518)/adenosine(1519) in 16S rRNA + 4 S-adenosyl-L-methionine = N(6)-dimethyladenosine(1518)/N(6)-dimethyladenosine(1519) in 16S rRNA + 4 S-adenosyl-L-homocysteine + 4 H(+)</text>
        <dbReference type="Rhea" id="RHEA:19609"/>
        <dbReference type="Rhea" id="RHEA-COMP:10232"/>
        <dbReference type="Rhea" id="RHEA-COMP:10233"/>
        <dbReference type="ChEBI" id="CHEBI:15378"/>
        <dbReference type="ChEBI" id="CHEBI:57856"/>
        <dbReference type="ChEBI" id="CHEBI:59789"/>
        <dbReference type="ChEBI" id="CHEBI:74411"/>
        <dbReference type="ChEBI" id="CHEBI:74493"/>
        <dbReference type="EC" id="2.1.1.182"/>
    </reaction>
</comment>
<evidence type="ECO:0000313" key="11">
    <source>
        <dbReference type="Proteomes" id="UP000228743"/>
    </source>
</evidence>
<organism evidence="10 11">
    <name type="scientific">Candidatus Falkowbacteria bacterium CG_4_10_14_0_2_um_filter_41_15</name>
    <dbReference type="NCBI Taxonomy" id="1974554"/>
    <lineage>
        <taxon>Bacteria</taxon>
        <taxon>Candidatus Falkowiibacteriota</taxon>
    </lineage>
</organism>
<dbReference type="SMART" id="SM00650">
    <property type="entry name" value="rADc"/>
    <property type="match status" value="1"/>
</dbReference>
<dbReference type="Pfam" id="PF00398">
    <property type="entry name" value="RrnaAD"/>
    <property type="match status" value="1"/>
</dbReference>
<dbReference type="Proteomes" id="UP000228743">
    <property type="component" value="Unassembled WGS sequence"/>
</dbReference>
<evidence type="ECO:0000256" key="1">
    <source>
        <dbReference type="ARBA" id="ARBA00022490"/>
    </source>
</evidence>
<dbReference type="NCBIfam" id="TIGR00755">
    <property type="entry name" value="ksgA"/>
    <property type="match status" value="1"/>
</dbReference>
<feature type="domain" description="Ribosomal RNA adenine methylase transferase N-terminal" evidence="9">
    <location>
        <begin position="33"/>
        <end position="202"/>
    </location>
</feature>
<feature type="binding site" evidence="7 8">
    <location>
        <position position="26"/>
    </location>
    <ligand>
        <name>S-adenosyl-L-methionine</name>
        <dbReference type="ChEBI" id="CHEBI:59789"/>
    </ligand>
</feature>
<dbReference type="PANTHER" id="PTHR11727:SF7">
    <property type="entry name" value="DIMETHYLADENOSINE TRANSFERASE-RELATED"/>
    <property type="match status" value="1"/>
</dbReference>
<keyword evidence="6 7" id="KW-0694">RNA-binding</keyword>
<evidence type="ECO:0000256" key="3">
    <source>
        <dbReference type="ARBA" id="ARBA00022603"/>
    </source>
</evidence>
<comment type="function">
    <text evidence="7">Specifically dimethylates two adjacent adenosines (A1518 and A1519) in the loop of a conserved hairpin near the 3'-end of 16S rRNA in the 30S particle. May play a critical role in biogenesis of 30S subunits.</text>
</comment>
<proteinExistence type="inferred from homology"/>
<comment type="caution">
    <text evidence="10">The sequence shown here is derived from an EMBL/GenBank/DDBJ whole genome shotgun (WGS) entry which is preliminary data.</text>
</comment>
<dbReference type="EC" id="2.1.1.182" evidence="7"/>
<keyword evidence="2 7" id="KW-0698">rRNA processing</keyword>
<evidence type="ECO:0000313" key="10">
    <source>
        <dbReference type="EMBL" id="PJA10388.1"/>
    </source>
</evidence>
<evidence type="ECO:0000256" key="8">
    <source>
        <dbReference type="PROSITE-ProRule" id="PRU01026"/>
    </source>
</evidence>
<dbReference type="InterPro" id="IPR011530">
    <property type="entry name" value="rRNA_adenine_dimethylase"/>
</dbReference>
<keyword evidence="4 7" id="KW-0808">Transferase</keyword>
<keyword evidence="3 7" id="KW-0489">Methyltransferase</keyword>
<dbReference type="InterPro" id="IPR023165">
    <property type="entry name" value="rRNA_Ade_diMease-like_C"/>
</dbReference>
<evidence type="ECO:0000259" key="9">
    <source>
        <dbReference type="SMART" id="SM00650"/>
    </source>
</evidence>
<sequence>MYKNKEELMQLLKREKIWTNKNLGQNFLINPTILDEIISAADLTNQDYIMEVGPGLGVLTEKLLEHAKTVHSIELDQQLIPYLKRTFSNNKTFELEEGTALKARLPDHPYKLVANIPYYITSPLLRHFLNPKDPAQLRPELIVLLVQKEVAQKICADANDQSILSLNVQIFGKPQIIQTVAPANFFPIPKVDSAILKIEVYKEPLITNLKLFSQITRIAFAQRRKTLGNTIKNFTRQNREETEALLKSINIDPSQRPQTLSIQQWQTLIDKLI</sequence>
<name>A0A2M7W046_9BACT</name>
<dbReference type="EMBL" id="PFPX01000011">
    <property type="protein sequence ID" value="PJA10388.1"/>
    <property type="molecule type" value="Genomic_DNA"/>
</dbReference>
<dbReference type="HAMAP" id="MF_00607">
    <property type="entry name" value="16SrRNA_methyltr_A"/>
    <property type="match status" value="1"/>
</dbReference>
<dbReference type="PROSITE" id="PS51689">
    <property type="entry name" value="SAM_RNA_A_N6_MT"/>
    <property type="match status" value="1"/>
</dbReference>
<gene>
    <name evidence="7 10" type="primary">rsmA</name>
    <name evidence="7" type="synonym">ksgA</name>
    <name evidence="10" type="ORF">COX68_00500</name>
</gene>
<dbReference type="GO" id="GO:0052908">
    <property type="term" value="F:16S rRNA (adenine(1518)-N(6)/adenine(1519)-N(6))-dimethyltransferase activity"/>
    <property type="evidence" value="ECO:0007669"/>
    <property type="project" value="UniProtKB-EC"/>
</dbReference>
<dbReference type="SUPFAM" id="SSF53335">
    <property type="entry name" value="S-adenosyl-L-methionine-dependent methyltransferases"/>
    <property type="match status" value="1"/>
</dbReference>
<evidence type="ECO:0000256" key="2">
    <source>
        <dbReference type="ARBA" id="ARBA00022552"/>
    </source>
</evidence>
<comment type="subcellular location">
    <subcellularLocation>
        <location evidence="7">Cytoplasm</location>
    </subcellularLocation>
</comment>
<reference evidence="11" key="1">
    <citation type="submission" date="2017-09" db="EMBL/GenBank/DDBJ databases">
        <title>Depth-based differentiation of microbial function through sediment-hosted aquifers and enrichment of novel symbionts in the deep terrestrial subsurface.</title>
        <authorList>
            <person name="Probst A.J."/>
            <person name="Ladd B."/>
            <person name="Jarett J.K."/>
            <person name="Geller-Mcgrath D.E."/>
            <person name="Sieber C.M.K."/>
            <person name="Emerson J.B."/>
            <person name="Anantharaman K."/>
            <person name="Thomas B.C."/>
            <person name="Malmstrom R."/>
            <person name="Stieglmeier M."/>
            <person name="Klingl A."/>
            <person name="Woyke T."/>
            <person name="Ryan C.M."/>
            <person name="Banfield J.F."/>
        </authorList>
    </citation>
    <scope>NUCLEOTIDE SEQUENCE [LARGE SCALE GENOMIC DNA]</scope>
</reference>
<dbReference type="InterPro" id="IPR001737">
    <property type="entry name" value="KsgA/Erm"/>
</dbReference>
<protein>
    <recommendedName>
        <fullName evidence="7">Ribosomal RNA small subunit methyltransferase A</fullName>
        <ecNumber evidence="7">2.1.1.182</ecNumber>
    </recommendedName>
    <alternativeName>
        <fullName evidence="7">16S rRNA (adenine(1518)-N(6)/adenine(1519)-N(6))-dimethyltransferase</fullName>
    </alternativeName>
    <alternativeName>
        <fullName evidence="7">16S rRNA dimethyladenosine transferase</fullName>
    </alternativeName>
    <alternativeName>
        <fullName evidence="7">16S rRNA dimethylase</fullName>
    </alternativeName>
    <alternativeName>
        <fullName evidence="7">S-adenosylmethionine-6-N', N'-adenosyl(rRNA) dimethyltransferase</fullName>
    </alternativeName>
</protein>
<evidence type="ECO:0000256" key="6">
    <source>
        <dbReference type="ARBA" id="ARBA00022884"/>
    </source>
</evidence>
<feature type="binding site" evidence="7 8">
    <location>
        <position position="74"/>
    </location>
    <ligand>
        <name>S-adenosyl-L-methionine</name>
        <dbReference type="ChEBI" id="CHEBI:59789"/>
    </ligand>
</feature>
<comment type="similarity">
    <text evidence="7">Belongs to the class I-like SAM-binding methyltransferase superfamily. rRNA adenine N(6)-methyltransferase family. RsmA subfamily.</text>
</comment>
<dbReference type="GO" id="GO:0005829">
    <property type="term" value="C:cytosol"/>
    <property type="evidence" value="ECO:0007669"/>
    <property type="project" value="TreeGrafter"/>
</dbReference>
<keyword evidence="5 7" id="KW-0949">S-adenosyl-L-methionine</keyword>
<evidence type="ECO:0000256" key="4">
    <source>
        <dbReference type="ARBA" id="ARBA00022679"/>
    </source>
</evidence>
<dbReference type="InterPro" id="IPR020596">
    <property type="entry name" value="rRNA_Ade_Mease_Trfase_CS"/>
</dbReference>
<dbReference type="PROSITE" id="PS01131">
    <property type="entry name" value="RRNA_A_DIMETH"/>
    <property type="match status" value="1"/>
</dbReference>
<evidence type="ECO:0000256" key="7">
    <source>
        <dbReference type="HAMAP-Rule" id="MF_00607"/>
    </source>
</evidence>
<dbReference type="AlphaFoldDB" id="A0A2M7W046"/>
<dbReference type="Gene3D" id="1.10.8.100">
    <property type="entry name" value="Ribosomal RNA adenine dimethylase-like, domain 2"/>
    <property type="match status" value="1"/>
</dbReference>
<feature type="binding site" evidence="7 8">
    <location>
        <position position="28"/>
    </location>
    <ligand>
        <name>S-adenosyl-L-methionine</name>
        <dbReference type="ChEBI" id="CHEBI:59789"/>
    </ligand>
</feature>
<accession>A0A2M7W046</accession>
<dbReference type="GO" id="GO:0003723">
    <property type="term" value="F:RNA binding"/>
    <property type="evidence" value="ECO:0007669"/>
    <property type="project" value="UniProtKB-UniRule"/>
</dbReference>
<feature type="binding site" evidence="7 8">
    <location>
        <position position="115"/>
    </location>
    <ligand>
        <name>S-adenosyl-L-methionine</name>
        <dbReference type="ChEBI" id="CHEBI:59789"/>
    </ligand>
</feature>
<feature type="binding site" evidence="7 8">
    <location>
        <position position="53"/>
    </location>
    <ligand>
        <name>S-adenosyl-L-methionine</name>
        <dbReference type="ChEBI" id="CHEBI:59789"/>
    </ligand>
</feature>
<dbReference type="InterPro" id="IPR029063">
    <property type="entry name" value="SAM-dependent_MTases_sf"/>
</dbReference>
<dbReference type="PANTHER" id="PTHR11727">
    <property type="entry name" value="DIMETHYLADENOSINE TRANSFERASE"/>
    <property type="match status" value="1"/>
</dbReference>
<comment type="caution">
    <text evidence="7 8">Lacks conserved residue(s) required for the propagation of feature annotation.</text>
</comment>
<evidence type="ECO:0000256" key="5">
    <source>
        <dbReference type="ARBA" id="ARBA00022691"/>
    </source>
</evidence>
<keyword evidence="1 7" id="KW-0963">Cytoplasm</keyword>